<reference evidence="3 4" key="1">
    <citation type="submission" date="2019-11" db="EMBL/GenBank/DDBJ databases">
        <title>Novel species isolated from a subtropical stream in China.</title>
        <authorList>
            <person name="Lu H."/>
        </authorList>
    </citation>
    <scope>NUCLEOTIDE SEQUENCE [LARGE SCALE GENOMIC DNA]</scope>
    <source>
        <strain evidence="3 4">FT92W</strain>
    </source>
</reference>
<dbReference type="Pfam" id="PF13561">
    <property type="entry name" value="adh_short_C2"/>
    <property type="match status" value="1"/>
</dbReference>
<evidence type="ECO:0000256" key="1">
    <source>
        <dbReference type="ARBA" id="ARBA00006484"/>
    </source>
</evidence>
<dbReference type="Gene3D" id="3.40.50.720">
    <property type="entry name" value="NAD(P)-binding Rossmann-like Domain"/>
    <property type="match status" value="1"/>
</dbReference>
<comment type="similarity">
    <text evidence="1">Belongs to the short-chain dehydrogenases/reductases (SDR) family.</text>
</comment>
<dbReference type="Proteomes" id="UP000446768">
    <property type="component" value="Unassembled WGS sequence"/>
</dbReference>
<dbReference type="FunFam" id="3.40.50.720:FF:000084">
    <property type="entry name" value="Short-chain dehydrogenase reductase"/>
    <property type="match status" value="1"/>
</dbReference>
<gene>
    <name evidence="3" type="ORF">GJ700_10125</name>
</gene>
<dbReference type="InterPro" id="IPR020904">
    <property type="entry name" value="Sc_DH/Rdtase_CS"/>
</dbReference>
<dbReference type="EMBL" id="WKJJ01000005">
    <property type="protein sequence ID" value="MRV72070.1"/>
    <property type="molecule type" value="Genomic_DNA"/>
</dbReference>
<organism evidence="3 4">
    <name type="scientific">Pseudoduganella rivuli</name>
    <dbReference type="NCBI Taxonomy" id="2666085"/>
    <lineage>
        <taxon>Bacteria</taxon>
        <taxon>Pseudomonadati</taxon>
        <taxon>Pseudomonadota</taxon>
        <taxon>Betaproteobacteria</taxon>
        <taxon>Burkholderiales</taxon>
        <taxon>Oxalobacteraceae</taxon>
        <taxon>Telluria group</taxon>
        <taxon>Pseudoduganella</taxon>
    </lineage>
</organism>
<dbReference type="AlphaFoldDB" id="A0A7X2ILI8"/>
<dbReference type="PROSITE" id="PS00061">
    <property type="entry name" value="ADH_SHORT"/>
    <property type="match status" value="1"/>
</dbReference>
<dbReference type="InterPro" id="IPR002347">
    <property type="entry name" value="SDR_fam"/>
</dbReference>
<keyword evidence="4" id="KW-1185">Reference proteome</keyword>
<evidence type="ECO:0000313" key="4">
    <source>
        <dbReference type="Proteomes" id="UP000446768"/>
    </source>
</evidence>
<protein>
    <submittedName>
        <fullName evidence="3">Glucose 1-dehydrogenase</fullName>
        <ecNumber evidence="3">1.1.1.47</ecNumber>
    </submittedName>
</protein>
<dbReference type="GO" id="GO:0047936">
    <property type="term" value="F:glucose 1-dehydrogenase [NAD(P)+] activity"/>
    <property type="evidence" value="ECO:0007669"/>
    <property type="project" value="UniProtKB-EC"/>
</dbReference>
<dbReference type="PANTHER" id="PTHR24321">
    <property type="entry name" value="DEHYDROGENASES, SHORT CHAIN"/>
    <property type="match status" value="1"/>
</dbReference>
<dbReference type="RefSeq" id="WP_154373240.1">
    <property type="nucleotide sequence ID" value="NZ_WKJJ01000005.1"/>
</dbReference>
<dbReference type="PANTHER" id="PTHR24321:SF15">
    <property type="entry name" value="OXIDOREDUCTASE UCPA"/>
    <property type="match status" value="1"/>
</dbReference>
<dbReference type="InterPro" id="IPR036291">
    <property type="entry name" value="NAD(P)-bd_dom_sf"/>
</dbReference>
<evidence type="ECO:0000313" key="3">
    <source>
        <dbReference type="EMBL" id="MRV72070.1"/>
    </source>
</evidence>
<keyword evidence="2 3" id="KW-0560">Oxidoreductase</keyword>
<sequence length="257" mass="27229">MGKDNGRVKGKVVLVTGAASGVGKENALLLAAEGAKVVLTDVNEEGVQAVAQEIGDNAYAMAHNIASEGDWQRVVVATLERFGRLDVLVNNAAILAMGTIESTTLEDWQKIQRINAEGYFLGCKYGVQAMKQHGGAIINMASLAALAGMAHFCAYSASKGAVTALTRSVAAHCKQQRYNIRCNSIHPDGILTAMVMSLMGAAAKGEQAEVKVEGDPMARMCMPKDIANLVLFLASDESRFINGSELRIDNGQLSIDS</sequence>
<name>A0A7X2ILI8_9BURK</name>
<comment type="caution">
    <text evidence="3">The sequence shown here is derived from an EMBL/GenBank/DDBJ whole genome shotgun (WGS) entry which is preliminary data.</text>
</comment>
<evidence type="ECO:0000256" key="2">
    <source>
        <dbReference type="ARBA" id="ARBA00023002"/>
    </source>
</evidence>
<dbReference type="NCBIfam" id="NF005559">
    <property type="entry name" value="PRK07231.1"/>
    <property type="match status" value="1"/>
</dbReference>
<dbReference type="EC" id="1.1.1.47" evidence="3"/>
<proteinExistence type="inferred from homology"/>
<accession>A0A7X2ILI8</accession>
<dbReference type="SUPFAM" id="SSF51735">
    <property type="entry name" value="NAD(P)-binding Rossmann-fold domains"/>
    <property type="match status" value="1"/>
</dbReference>
<dbReference type="PRINTS" id="PR00081">
    <property type="entry name" value="GDHRDH"/>
</dbReference>
<dbReference type="PRINTS" id="PR00080">
    <property type="entry name" value="SDRFAMILY"/>
</dbReference>